<dbReference type="AlphaFoldDB" id="A0A3M8AT55"/>
<dbReference type="Proteomes" id="UP000268829">
    <property type="component" value="Unassembled WGS sequence"/>
</dbReference>
<reference evidence="1 2" key="1">
    <citation type="submission" date="2018-10" db="EMBL/GenBank/DDBJ databases">
        <title>Phylogenomics of Brevibacillus.</title>
        <authorList>
            <person name="Dunlap C."/>
        </authorList>
    </citation>
    <scope>NUCLEOTIDE SEQUENCE [LARGE SCALE GENOMIC DNA]</scope>
    <source>
        <strain evidence="1 2">DSM 100115</strain>
    </source>
</reference>
<dbReference type="Pfam" id="PF20541">
    <property type="entry name" value="DUF6756"/>
    <property type="match status" value="1"/>
</dbReference>
<dbReference type="EMBL" id="RHHS01000040">
    <property type="protein sequence ID" value="RNB54351.1"/>
    <property type="molecule type" value="Genomic_DNA"/>
</dbReference>
<gene>
    <name evidence="1" type="ORF">EDM57_16930</name>
</gene>
<dbReference type="InterPro" id="IPR046644">
    <property type="entry name" value="DUF6756"/>
</dbReference>
<proteinExistence type="predicted"/>
<evidence type="ECO:0000313" key="1">
    <source>
        <dbReference type="EMBL" id="RNB54351.1"/>
    </source>
</evidence>
<organism evidence="1 2">
    <name type="scientific">Brevibacillus gelatini</name>
    <dbReference type="NCBI Taxonomy" id="1655277"/>
    <lineage>
        <taxon>Bacteria</taxon>
        <taxon>Bacillati</taxon>
        <taxon>Bacillota</taxon>
        <taxon>Bacilli</taxon>
        <taxon>Bacillales</taxon>
        <taxon>Paenibacillaceae</taxon>
        <taxon>Brevibacillus</taxon>
    </lineage>
</organism>
<comment type="caution">
    <text evidence="1">The sequence shown here is derived from an EMBL/GenBank/DDBJ whole genome shotgun (WGS) entry which is preliminary data.</text>
</comment>
<protein>
    <submittedName>
        <fullName evidence="1">Uncharacterized protein</fullName>
    </submittedName>
</protein>
<evidence type="ECO:0000313" key="2">
    <source>
        <dbReference type="Proteomes" id="UP000268829"/>
    </source>
</evidence>
<keyword evidence="2" id="KW-1185">Reference proteome</keyword>
<accession>A0A3M8AT55</accession>
<sequence>MIQYLMEDKEECPIWDIKEQIFAASQMLNIPFRIMEDASKESIISSVMEKYCKVKSHWPIWEKFSDFVGVSNKDAWQWIEEFVGSNKCILFFNPSDEKRAYLFESGQHVVSVIEELFNVEFYVTNEATDYLLCFNHHDCLMALGNAIDWLDTRG</sequence>
<name>A0A3M8AT55_9BACL</name>